<feature type="transmembrane region" description="Helical" evidence="7">
    <location>
        <begin position="382"/>
        <end position="404"/>
    </location>
</feature>
<comment type="similarity">
    <text evidence="6">Belongs to the ABC-4 integral membrane protein family.</text>
</comment>
<evidence type="ECO:0000256" key="6">
    <source>
        <dbReference type="ARBA" id="ARBA00038076"/>
    </source>
</evidence>
<protein>
    <submittedName>
        <fullName evidence="10">ABC transporter permease</fullName>
    </submittedName>
</protein>
<proteinExistence type="inferred from homology"/>
<feature type="transmembrane region" description="Helical" evidence="7">
    <location>
        <begin position="34"/>
        <end position="53"/>
    </location>
</feature>
<dbReference type="PANTHER" id="PTHR30572:SF4">
    <property type="entry name" value="ABC TRANSPORTER PERMEASE YTRF"/>
    <property type="match status" value="1"/>
</dbReference>
<dbReference type="Pfam" id="PF02687">
    <property type="entry name" value="FtsX"/>
    <property type="match status" value="1"/>
</dbReference>
<dbReference type="PANTHER" id="PTHR30572">
    <property type="entry name" value="MEMBRANE COMPONENT OF TRANSPORTER-RELATED"/>
    <property type="match status" value="1"/>
</dbReference>
<evidence type="ECO:0000313" key="10">
    <source>
        <dbReference type="EMBL" id="MEP1061616.1"/>
    </source>
</evidence>
<dbReference type="InterPro" id="IPR003838">
    <property type="entry name" value="ABC3_permease_C"/>
</dbReference>
<feature type="domain" description="MacB-like periplasmic core" evidence="9">
    <location>
        <begin position="32"/>
        <end position="260"/>
    </location>
</feature>
<evidence type="ECO:0000313" key="11">
    <source>
        <dbReference type="Proteomes" id="UP001476950"/>
    </source>
</evidence>
<dbReference type="EMBL" id="JAMPLM010000039">
    <property type="protein sequence ID" value="MEP1061616.1"/>
    <property type="molecule type" value="Genomic_DNA"/>
</dbReference>
<accession>A0ABV0KQU4</accession>
<sequence>MGQFTRIRPTRVSLLEVLSMSIEALWSNRLRTGLTMLGVIIGIASVITVTSVGQGVQKATEQQIQALGTNVILVLTGAARTGGISQGSGTASTVTWEDAQAIARQAPAAQGVTAYLQRGVQVVYEGENASTLLLGTDLSYPDVKNIHPQEGQFFSQEDLDAARPVAVLGSSIRDELFGTNGTAIGAQIRVQSELYSVIGVMETKGSVGGQDQDDRIYVPLTNMSARIVGNNAINGIAVSGFWVQAKDAAELDAAQFQVTNLLRIRHNIYPPQPDDFRITNQADIINAFSNIVGLFTVMVSAIAGISLVVGGIGIANIMLVSVVERTREIGVRKAVGATNSAVLSQFLTEAVIVSIAGGALGIGLGVGIAFGAATLFKFPFVLSIWSIVAGFGLSFVIGLIAGVIPARNAAQLDPIAALRSE</sequence>
<evidence type="ECO:0000259" key="9">
    <source>
        <dbReference type="Pfam" id="PF12704"/>
    </source>
</evidence>
<comment type="subcellular location">
    <subcellularLocation>
        <location evidence="1">Cell membrane</location>
        <topology evidence="1">Multi-pass membrane protein</topology>
    </subcellularLocation>
</comment>
<evidence type="ECO:0000256" key="4">
    <source>
        <dbReference type="ARBA" id="ARBA00022989"/>
    </source>
</evidence>
<feature type="transmembrane region" description="Helical" evidence="7">
    <location>
        <begin position="350"/>
        <end position="376"/>
    </location>
</feature>
<gene>
    <name evidence="10" type="ORF">NDI38_24765</name>
</gene>
<keyword evidence="2" id="KW-1003">Cell membrane</keyword>
<comment type="caution">
    <text evidence="10">The sequence shown here is derived from an EMBL/GenBank/DDBJ whole genome shotgun (WGS) entry which is preliminary data.</text>
</comment>
<evidence type="ECO:0000256" key="3">
    <source>
        <dbReference type="ARBA" id="ARBA00022692"/>
    </source>
</evidence>
<dbReference type="InterPro" id="IPR050250">
    <property type="entry name" value="Macrolide_Exporter_MacB"/>
</dbReference>
<feature type="transmembrane region" description="Helical" evidence="7">
    <location>
        <begin position="291"/>
        <end position="323"/>
    </location>
</feature>
<feature type="domain" description="ABC3 transporter permease C-terminal" evidence="8">
    <location>
        <begin position="301"/>
        <end position="414"/>
    </location>
</feature>
<keyword evidence="3 7" id="KW-0812">Transmembrane</keyword>
<organism evidence="10 11">
    <name type="scientific">Stenomitos frigidus AS-A4</name>
    <dbReference type="NCBI Taxonomy" id="2933935"/>
    <lineage>
        <taxon>Bacteria</taxon>
        <taxon>Bacillati</taxon>
        <taxon>Cyanobacteriota</taxon>
        <taxon>Cyanophyceae</taxon>
        <taxon>Leptolyngbyales</taxon>
        <taxon>Leptolyngbyaceae</taxon>
        <taxon>Stenomitos</taxon>
    </lineage>
</organism>
<keyword evidence="11" id="KW-1185">Reference proteome</keyword>
<keyword evidence="4 7" id="KW-1133">Transmembrane helix</keyword>
<dbReference type="Proteomes" id="UP001476950">
    <property type="component" value="Unassembled WGS sequence"/>
</dbReference>
<evidence type="ECO:0000256" key="2">
    <source>
        <dbReference type="ARBA" id="ARBA00022475"/>
    </source>
</evidence>
<dbReference type="RefSeq" id="WP_190446596.1">
    <property type="nucleotide sequence ID" value="NZ_JAMPLM010000039.1"/>
</dbReference>
<evidence type="ECO:0000256" key="7">
    <source>
        <dbReference type="SAM" id="Phobius"/>
    </source>
</evidence>
<dbReference type="InterPro" id="IPR025857">
    <property type="entry name" value="MacB_PCD"/>
</dbReference>
<evidence type="ECO:0000259" key="8">
    <source>
        <dbReference type="Pfam" id="PF02687"/>
    </source>
</evidence>
<evidence type="ECO:0000256" key="5">
    <source>
        <dbReference type="ARBA" id="ARBA00023136"/>
    </source>
</evidence>
<name>A0ABV0KQU4_9CYAN</name>
<keyword evidence="5 7" id="KW-0472">Membrane</keyword>
<dbReference type="Pfam" id="PF12704">
    <property type="entry name" value="MacB_PCD"/>
    <property type="match status" value="1"/>
</dbReference>
<evidence type="ECO:0000256" key="1">
    <source>
        <dbReference type="ARBA" id="ARBA00004651"/>
    </source>
</evidence>
<reference evidence="10 11" key="1">
    <citation type="submission" date="2022-04" db="EMBL/GenBank/DDBJ databases">
        <title>Positive selection, recombination, and allopatry shape intraspecific diversity of widespread and dominant cyanobacteria.</title>
        <authorList>
            <person name="Wei J."/>
            <person name="Shu W."/>
            <person name="Hu C."/>
        </authorList>
    </citation>
    <scope>NUCLEOTIDE SEQUENCE [LARGE SCALE GENOMIC DNA]</scope>
    <source>
        <strain evidence="10 11">AS-A4</strain>
    </source>
</reference>